<comment type="caution">
    <text evidence="1">The sequence shown here is derived from an EMBL/GenBank/DDBJ whole genome shotgun (WGS) entry which is preliminary data.</text>
</comment>
<organism evidence="1 2">
    <name type="scientific">Photobacterium halotolerans</name>
    <dbReference type="NCBI Taxonomy" id="265726"/>
    <lineage>
        <taxon>Bacteria</taxon>
        <taxon>Pseudomonadati</taxon>
        <taxon>Pseudomonadota</taxon>
        <taxon>Gammaproteobacteria</taxon>
        <taxon>Vibrionales</taxon>
        <taxon>Vibrionaceae</taxon>
        <taxon>Photobacterium</taxon>
    </lineage>
</organism>
<proteinExistence type="predicted"/>
<dbReference type="EMBL" id="WXWW01000231">
    <property type="protein sequence ID" value="NAW66714.1"/>
    <property type="molecule type" value="Genomic_DNA"/>
</dbReference>
<dbReference type="RefSeq" id="WP_161446205.1">
    <property type="nucleotide sequence ID" value="NZ_WXWW01000231.1"/>
</dbReference>
<sequence>MATLKPQGRQDYPILQKFRLNGRWYDTSEKTIALLPAQASFLLLNGKIGKPALVPVKQGDK</sequence>
<accession>A0A7X4WDF6</accession>
<evidence type="ECO:0000313" key="2">
    <source>
        <dbReference type="Proteomes" id="UP000465712"/>
    </source>
</evidence>
<protein>
    <submittedName>
        <fullName evidence="1">Uncharacterized protein</fullName>
    </submittedName>
</protein>
<dbReference type="Proteomes" id="UP000465712">
    <property type="component" value="Unassembled WGS sequence"/>
</dbReference>
<reference evidence="1 2" key="1">
    <citation type="submission" date="2017-05" db="EMBL/GenBank/DDBJ databases">
        <title>High clonality and local adaptation shapes Vibrionaceae linages within an endangered oasis.</title>
        <authorList>
            <person name="Vazquez-Rosas-Landa M."/>
        </authorList>
    </citation>
    <scope>NUCLEOTIDE SEQUENCE [LARGE SCALE GENOMIC DNA]</scope>
    <source>
        <strain evidence="1 2">P46_P4S1P180</strain>
    </source>
</reference>
<gene>
    <name evidence="1" type="ORF">CAG72_16065</name>
</gene>
<dbReference type="AlphaFoldDB" id="A0A7X4WDF6"/>
<name>A0A7X4WDF6_9GAMM</name>
<evidence type="ECO:0000313" key="1">
    <source>
        <dbReference type="EMBL" id="NAW66714.1"/>
    </source>
</evidence>